<dbReference type="PANTHER" id="PTHR46270:SF2">
    <property type="entry name" value="TIR DOMAIN-CONTAINING PROTEIN"/>
    <property type="match status" value="1"/>
</dbReference>
<dbReference type="InterPro" id="IPR016024">
    <property type="entry name" value="ARM-type_fold"/>
</dbReference>
<evidence type="ECO:0000313" key="2">
    <source>
        <dbReference type="Proteomes" id="UP000683360"/>
    </source>
</evidence>
<name>A0A8S3VHR6_MYTED</name>
<dbReference type="AlphaFoldDB" id="A0A8S3VHR6"/>
<dbReference type="EMBL" id="CAJPWZ010003330">
    <property type="protein sequence ID" value="CAG2257469.1"/>
    <property type="molecule type" value="Genomic_DNA"/>
</dbReference>
<keyword evidence="2" id="KW-1185">Reference proteome</keyword>
<dbReference type="SUPFAM" id="SSF48371">
    <property type="entry name" value="ARM repeat"/>
    <property type="match status" value="1"/>
</dbReference>
<organism evidence="1 2">
    <name type="scientific">Mytilus edulis</name>
    <name type="common">Blue mussel</name>
    <dbReference type="NCBI Taxonomy" id="6550"/>
    <lineage>
        <taxon>Eukaryota</taxon>
        <taxon>Metazoa</taxon>
        <taxon>Spiralia</taxon>
        <taxon>Lophotrochozoa</taxon>
        <taxon>Mollusca</taxon>
        <taxon>Bivalvia</taxon>
        <taxon>Autobranchia</taxon>
        <taxon>Pteriomorphia</taxon>
        <taxon>Mytilida</taxon>
        <taxon>Mytiloidea</taxon>
        <taxon>Mytilidae</taxon>
        <taxon>Mytilinae</taxon>
        <taxon>Mytilus</taxon>
    </lineage>
</organism>
<accession>A0A8S3VHR6</accession>
<protein>
    <submittedName>
        <fullName evidence="1">Uncharacterized protein</fullName>
    </submittedName>
</protein>
<dbReference type="InterPro" id="IPR011989">
    <property type="entry name" value="ARM-like"/>
</dbReference>
<dbReference type="PANTHER" id="PTHR46270">
    <property type="entry name" value="ARMADILLO-TYPE FOLD-RELATED"/>
    <property type="match status" value="1"/>
</dbReference>
<comment type="caution">
    <text evidence="1">The sequence shown here is derived from an EMBL/GenBank/DDBJ whole genome shotgun (WGS) entry which is preliminary data.</text>
</comment>
<dbReference type="Gene3D" id="1.25.10.10">
    <property type="entry name" value="Leucine-rich Repeat Variant"/>
    <property type="match status" value="1"/>
</dbReference>
<dbReference type="Proteomes" id="UP000683360">
    <property type="component" value="Unassembled WGS sequence"/>
</dbReference>
<evidence type="ECO:0000313" key="1">
    <source>
        <dbReference type="EMBL" id="CAG2257469.1"/>
    </source>
</evidence>
<proteinExistence type="predicted"/>
<gene>
    <name evidence="1" type="ORF">MEDL_68793</name>
</gene>
<sequence length="243" mass="27489">MVPLFSCKIERIEIWATLAAAEICDDSQIHMLVDAGGVISSILKYLNEATKTSNYYYEGVALLELLSGIDKLACADTNKKKILEAGALPLFEAILNLDKPEEQALTARVLWTMTFDDDVATELKSSSNLLDRLEMLSKSSDKAVKNNVKGLLYNIERISKKEKKDITDKPTQQKGKTLIYKLFWNEKEIVLKLKGLLQEKGIQIWIDTEKMRGSTLEAMAHAVECSTRTYLYVRSYKRSLIVD</sequence>
<reference evidence="1" key="1">
    <citation type="submission" date="2021-03" db="EMBL/GenBank/DDBJ databases">
        <authorList>
            <person name="Bekaert M."/>
        </authorList>
    </citation>
    <scope>NUCLEOTIDE SEQUENCE</scope>
</reference>
<dbReference type="OrthoDB" id="6193555at2759"/>